<proteinExistence type="predicted"/>
<reference evidence="1" key="1">
    <citation type="submission" date="2021-11" db="EMBL/GenBank/DDBJ databases">
        <title>Study of the species diversity of bacterial strains isolated from a unique natural object - Shulgan-Tash cave (Bashkiria).</title>
        <authorList>
            <person name="Sazanova A.L."/>
            <person name="Chirak E.R."/>
            <person name="Safronova V.I."/>
        </authorList>
    </citation>
    <scope>NUCLEOTIDE SEQUENCE</scope>
    <source>
        <strain evidence="1">P1</strain>
    </source>
</reference>
<dbReference type="EMBL" id="CP087977">
    <property type="protein sequence ID" value="UUZ45233.1"/>
    <property type="molecule type" value="Genomic_DNA"/>
</dbReference>
<name>A0AC61U5M5_9MICO</name>
<organism evidence="1 2">
    <name type="scientific">Janibacter limosus</name>
    <dbReference type="NCBI Taxonomy" id="53458"/>
    <lineage>
        <taxon>Bacteria</taxon>
        <taxon>Bacillati</taxon>
        <taxon>Actinomycetota</taxon>
        <taxon>Actinomycetes</taxon>
        <taxon>Micrococcales</taxon>
        <taxon>Intrasporangiaceae</taxon>
        <taxon>Janibacter</taxon>
    </lineage>
</organism>
<gene>
    <name evidence="1" type="ORF">LP422_02935</name>
</gene>
<sequence>MRFAHTAGRAVLRLLPVIVIVSFATSLLLDLVPGDPAVALLGETATPEQVAALHRELRLDDPLAVRYVALGLACRPRRSRQLAANRRVGDLRRAGPTSRHRRADPPGHHAGRPDRDPRRHPGCLPT</sequence>
<evidence type="ECO:0000313" key="2">
    <source>
        <dbReference type="Proteomes" id="UP001059663"/>
    </source>
</evidence>
<evidence type="ECO:0000313" key="1">
    <source>
        <dbReference type="EMBL" id="UUZ45233.1"/>
    </source>
</evidence>
<dbReference type="Proteomes" id="UP001059663">
    <property type="component" value="Chromosome"/>
</dbReference>
<accession>A0AC61U5M5</accession>
<protein>
    <submittedName>
        <fullName evidence="1">Uncharacterized protein</fullName>
    </submittedName>
</protein>